<dbReference type="FunFam" id="2.30.42.10:FF:000043">
    <property type="entry name" value="Syntenin-1 isoform X1"/>
    <property type="match status" value="1"/>
</dbReference>
<name>A0A9P0AM18_BEMTA</name>
<dbReference type="Pfam" id="PF17820">
    <property type="entry name" value="PDZ_6"/>
    <property type="match status" value="1"/>
</dbReference>
<dbReference type="KEGG" id="btab:109033925"/>
<evidence type="ECO:0000256" key="1">
    <source>
        <dbReference type="ARBA" id="ARBA00022737"/>
    </source>
</evidence>
<accession>A0A9P0AM18</accession>
<feature type="region of interest" description="Disordered" evidence="2">
    <location>
        <begin position="34"/>
        <end position="63"/>
    </location>
</feature>
<evidence type="ECO:0000313" key="6">
    <source>
        <dbReference type="Proteomes" id="UP001152759"/>
    </source>
</evidence>
<dbReference type="InterPro" id="IPR036034">
    <property type="entry name" value="PDZ_sf"/>
</dbReference>
<dbReference type="SMART" id="SM00228">
    <property type="entry name" value="PDZ"/>
    <property type="match status" value="2"/>
</dbReference>
<proteinExistence type="predicted"/>
<dbReference type="GO" id="GO:0005737">
    <property type="term" value="C:cytoplasm"/>
    <property type="evidence" value="ECO:0007669"/>
    <property type="project" value="TreeGrafter"/>
</dbReference>
<dbReference type="PANTHER" id="PTHR12345:SF3">
    <property type="entry name" value="PDZ DOMAIN-CONTAINING PROTEIN"/>
    <property type="match status" value="1"/>
</dbReference>
<reference evidence="5" key="1">
    <citation type="submission" date="2021-12" db="EMBL/GenBank/DDBJ databases">
        <authorList>
            <person name="King R."/>
        </authorList>
    </citation>
    <scope>NUCLEOTIDE SEQUENCE</scope>
</reference>
<dbReference type="InterPro" id="IPR041489">
    <property type="entry name" value="PDZ_6"/>
</dbReference>
<dbReference type="Pfam" id="PF00595">
    <property type="entry name" value="PDZ"/>
    <property type="match status" value="1"/>
</dbReference>
<dbReference type="InterPro" id="IPR001478">
    <property type="entry name" value="PDZ"/>
</dbReference>
<dbReference type="GO" id="GO:0005886">
    <property type="term" value="C:plasma membrane"/>
    <property type="evidence" value="ECO:0007669"/>
    <property type="project" value="TreeGrafter"/>
</dbReference>
<dbReference type="EMBL" id="OU963869">
    <property type="protein sequence ID" value="CAH0394649.1"/>
    <property type="molecule type" value="Genomic_DNA"/>
</dbReference>
<feature type="domain" description="PDZ" evidence="3">
    <location>
        <begin position="244"/>
        <end position="310"/>
    </location>
</feature>
<feature type="domain" description="PDZ" evidence="3">
    <location>
        <begin position="160"/>
        <end position="231"/>
    </location>
</feature>
<protein>
    <recommendedName>
        <fullName evidence="3">PDZ domain-containing protein</fullName>
    </recommendedName>
</protein>
<evidence type="ECO:0000259" key="3">
    <source>
        <dbReference type="SMART" id="SM00228"/>
    </source>
</evidence>
<keyword evidence="6" id="KW-1185">Reference proteome</keyword>
<dbReference type="PANTHER" id="PTHR12345">
    <property type="entry name" value="SYNTENIN RELATED"/>
    <property type="match status" value="1"/>
</dbReference>
<dbReference type="InterPro" id="IPR051230">
    <property type="entry name" value="APP-Binding"/>
</dbReference>
<feature type="compositionally biased region" description="Low complexity" evidence="2">
    <location>
        <begin position="39"/>
        <end position="50"/>
    </location>
</feature>
<dbReference type="EMBL" id="OU963869">
    <property type="protein sequence ID" value="CAH0394685.1"/>
    <property type="molecule type" value="Genomic_DNA"/>
</dbReference>
<dbReference type="Gene3D" id="2.30.42.10">
    <property type="match status" value="2"/>
</dbReference>
<dbReference type="SUPFAM" id="SSF50156">
    <property type="entry name" value="PDZ domain-like"/>
    <property type="match status" value="2"/>
</dbReference>
<evidence type="ECO:0000313" key="4">
    <source>
        <dbReference type="EMBL" id="CAH0394649.1"/>
    </source>
</evidence>
<dbReference type="CDD" id="cd06721">
    <property type="entry name" value="PDZ1_syntenin-like"/>
    <property type="match status" value="1"/>
</dbReference>
<dbReference type="CDD" id="cd06794">
    <property type="entry name" value="PDZ2_syntenin-like"/>
    <property type="match status" value="1"/>
</dbReference>
<evidence type="ECO:0000313" key="5">
    <source>
        <dbReference type="EMBL" id="CAH0394685.1"/>
    </source>
</evidence>
<dbReference type="Proteomes" id="UP001152759">
    <property type="component" value="Chromosome 8"/>
</dbReference>
<gene>
    <name evidence="4" type="ORF">BEMITA_LOCUS12923</name>
    <name evidence="5" type="ORF">BEMITA_LOCUS12954</name>
</gene>
<evidence type="ECO:0000256" key="2">
    <source>
        <dbReference type="SAM" id="MobiDB-lite"/>
    </source>
</evidence>
<dbReference type="AlphaFoldDB" id="A0A9P0AM18"/>
<organism evidence="5 6">
    <name type="scientific">Bemisia tabaci</name>
    <name type="common">Sweetpotato whitefly</name>
    <name type="synonym">Aleurodes tabaci</name>
    <dbReference type="NCBI Taxonomy" id="7038"/>
    <lineage>
        <taxon>Eukaryota</taxon>
        <taxon>Metazoa</taxon>
        <taxon>Ecdysozoa</taxon>
        <taxon>Arthropoda</taxon>
        <taxon>Hexapoda</taxon>
        <taxon>Insecta</taxon>
        <taxon>Pterygota</taxon>
        <taxon>Neoptera</taxon>
        <taxon>Paraneoptera</taxon>
        <taxon>Hemiptera</taxon>
        <taxon>Sternorrhyncha</taxon>
        <taxon>Aleyrodoidea</taxon>
        <taxon>Aleyrodidae</taxon>
        <taxon>Aleyrodinae</taxon>
        <taxon>Bemisia</taxon>
    </lineage>
</organism>
<sequence length="335" mass="35786">MSLYPSLEDLKVDQLASAQYAAAGYGQSNNAHYGQVHHASAPSAPLSTAPMYPTLETQSAGENGLPYPVAPTLPPPYVSGSTHLYPTLDDYMGLDVSPEALSQNMPKESFNAVMTAPPSAVATKSPNNMVAPISGDSAGLQRAKVTHGIREVVLCKDEKGKVGIRVCAVNKGVFVCLVDAGSPAARVGIKFGDQILQINGELVAGYTMEQVHGLFKKAPVNGIRVVLRDRPFERTVTLHKDSTGHLGFQFKNGEIIGLVIDSSAARNGLLTEHHLLEVDGQNVVGMKDKEISSIIEKASNVVTVTIIPSYVYNHIVKKMAPSLLKTKMDHSVASF</sequence>
<keyword evidence="1" id="KW-0677">Repeat</keyword>